<organism evidence="3 4">
    <name type="scientific">Arcticibacter tournemirensis</name>
    <dbReference type="NCBI Taxonomy" id="699437"/>
    <lineage>
        <taxon>Bacteria</taxon>
        <taxon>Pseudomonadati</taxon>
        <taxon>Bacteroidota</taxon>
        <taxon>Sphingobacteriia</taxon>
        <taxon>Sphingobacteriales</taxon>
        <taxon>Sphingobacteriaceae</taxon>
        <taxon>Arcticibacter</taxon>
    </lineage>
</organism>
<dbReference type="Pfam" id="PF22848">
    <property type="entry name" value="ASD1_dom"/>
    <property type="match status" value="1"/>
</dbReference>
<gene>
    <name evidence="3" type="ORF">EKH83_17075</name>
</gene>
<proteinExistence type="predicted"/>
<feature type="domain" description="Alpha-L-arabinofuranosidase 1 catalytic" evidence="2">
    <location>
        <begin position="85"/>
        <end position="223"/>
    </location>
</feature>
<dbReference type="SUPFAM" id="SSF51445">
    <property type="entry name" value="(Trans)glycosidases"/>
    <property type="match status" value="1"/>
</dbReference>
<dbReference type="InterPro" id="IPR017853">
    <property type="entry name" value="GH"/>
</dbReference>
<dbReference type="RefSeq" id="WP_128770673.1">
    <property type="nucleotide sequence ID" value="NZ_RXOC01000013.1"/>
</dbReference>
<evidence type="ECO:0000313" key="4">
    <source>
        <dbReference type="Proteomes" id="UP000290848"/>
    </source>
</evidence>
<reference evidence="3 4" key="1">
    <citation type="submission" date="2018-12" db="EMBL/GenBank/DDBJ databases">
        <title>The Draft Genome Sequence of the Soil Bacterium Pedobacter tournemirensis R1.</title>
        <authorList>
            <person name="He J."/>
        </authorList>
    </citation>
    <scope>NUCLEOTIDE SEQUENCE [LARGE SCALE GENOMIC DNA]</scope>
    <source>
        <strain evidence="3 4">R1</strain>
    </source>
</reference>
<evidence type="ECO:0000313" key="3">
    <source>
        <dbReference type="EMBL" id="RXF67985.1"/>
    </source>
</evidence>
<dbReference type="Proteomes" id="UP000290848">
    <property type="component" value="Unassembled WGS sequence"/>
</dbReference>
<feature type="chain" id="PRO_5020240516" description="Alpha-L-arabinofuranosidase 1 catalytic domain-containing protein" evidence="1">
    <location>
        <begin position="22"/>
        <end position="368"/>
    </location>
</feature>
<dbReference type="PANTHER" id="PTHR43576">
    <property type="entry name" value="ALPHA-L-ARABINOFURANOSIDASE C-RELATED"/>
    <property type="match status" value="1"/>
</dbReference>
<dbReference type="EMBL" id="RXOC01000013">
    <property type="protein sequence ID" value="RXF67985.1"/>
    <property type="molecule type" value="Genomic_DNA"/>
</dbReference>
<dbReference type="GO" id="GO:0000272">
    <property type="term" value="P:polysaccharide catabolic process"/>
    <property type="evidence" value="ECO:0007669"/>
    <property type="project" value="TreeGrafter"/>
</dbReference>
<accession>A0A4Q0M4Z0</accession>
<name>A0A4Q0M4Z0_9SPHI</name>
<dbReference type="PANTHER" id="PTHR43576:SF3">
    <property type="entry name" value="ALPHA-L-ARABINOFURANOSIDASE C"/>
    <property type="match status" value="1"/>
</dbReference>
<keyword evidence="1" id="KW-0732">Signal</keyword>
<evidence type="ECO:0000256" key="1">
    <source>
        <dbReference type="SAM" id="SignalP"/>
    </source>
</evidence>
<dbReference type="AlphaFoldDB" id="A0A4Q0M4Z0"/>
<dbReference type="InterPro" id="IPR055235">
    <property type="entry name" value="ASD1_cat"/>
</dbReference>
<sequence>MRKNLIVLISAALFAGFTVKAQTSAFTELEKPGLVDLTSETEIILHTDKALHRVNPSFWGTNFLYWIDDDASLANGKIVSHLNRANIKLLRYPGGTIADNFHWKSSRLANVNMFPYESGAAETDFDEFMEACSKIGAEPSCVLNTETWFVKKDIAGGAHEAANWLRYCRSKGYKVKYWEIGNETYWHPIMSAEEYADLVNVYADTLKRIDPSVILGINGHWSVDFVGTKERIKTGSYAQMMHLRSNINSREDHRKYEEFVKANTVLPVTTGDAKWWRTLAERCGNNADMIIVHWYFSPSQLPMVTERLMEVRGLFSVMYPDKSFLLNMSEFNVTERSASSHLELTEMIGAMLKAKTDISSFPGSSTGS</sequence>
<feature type="signal peptide" evidence="1">
    <location>
        <begin position="1"/>
        <end position="21"/>
    </location>
</feature>
<protein>
    <recommendedName>
        <fullName evidence="2">Alpha-L-arabinofuranosidase 1 catalytic domain-containing protein</fullName>
    </recommendedName>
</protein>
<dbReference type="Gene3D" id="3.20.20.80">
    <property type="entry name" value="Glycosidases"/>
    <property type="match status" value="1"/>
</dbReference>
<evidence type="ECO:0000259" key="2">
    <source>
        <dbReference type="Pfam" id="PF22848"/>
    </source>
</evidence>
<comment type="caution">
    <text evidence="3">The sequence shown here is derived from an EMBL/GenBank/DDBJ whole genome shotgun (WGS) entry which is preliminary data.</text>
</comment>